<dbReference type="SUPFAM" id="SSF56784">
    <property type="entry name" value="HAD-like"/>
    <property type="match status" value="1"/>
</dbReference>
<keyword evidence="2" id="KW-1185">Reference proteome</keyword>
<dbReference type="PANTHER" id="PTHR10000">
    <property type="entry name" value="PHOSPHOSERINE PHOSPHATASE"/>
    <property type="match status" value="1"/>
</dbReference>
<dbReference type="SFLD" id="SFLDS00003">
    <property type="entry name" value="Haloacid_Dehalogenase"/>
    <property type="match status" value="1"/>
</dbReference>
<gene>
    <name evidence="1" type="ORF">HNR75_003050</name>
</gene>
<dbReference type="EMBL" id="JACHGR010000014">
    <property type="protein sequence ID" value="MBB6057100.1"/>
    <property type="molecule type" value="Genomic_DNA"/>
</dbReference>
<accession>A0A841GQ97</accession>
<sequence length="275" mass="30458">MADIAVIALDMDGTLLTSEHSVTPETIDALQQARSKGIEVILVTGRHHMMACPTHHQLKLDTPLICANGAYIYDAQTEQITIGKPLQSWQWHQLFPLIDSLKLDAICHFSDGIGHRPDNEHVLKIKDHLCHLPSGFNKYPNFIEHRSLATLCETHIPLWKIELSHATAKGIDSFIAALPENLAINYDRTAPNGLEIVNMGNSKGNRLAEWVVNRGMNLEQVIAFGDNHNDISMFQKVGLGVAMGNATPEVQQYADFVTCSNDDSGIASALHRWVL</sequence>
<dbReference type="GO" id="GO:0000287">
    <property type="term" value="F:magnesium ion binding"/>
    <property type="evidence" value="ECO:0007669"/>
    <property type="project" value="UniProtKB-ARBA"/>
</dbReference>
<dbReference type="Pfam" id="PF08282">
    <property type="entry name" value="Hydrolase_3"/>
    <property type="match status" value="1"/>
</dbReference>
<dbReference type="GO" id="GO:0005829">
    <property type="term" value="C:cytosol"/>
    <property type="evidence" value="ECO:0007669"/>
    <property type="project" value="TreeGrafter"/>
</dbReference>
<evidence type="ECO:0000313" key="2">
    <source>
        <dbReference type="Proteomes" id="UP000585721"/>
    </source>
</evidence>
<dbReference type="NCBIfam" id="TIGR00099">
    <property type="entry name" value="Cof-subfamily"/>
    <property type="match status" value="1"/>
</dbReference>
<dbReference type="PROSITE" id="PS01229">
    <property type="entry name" value="COF_2"/>
    <property type="match status" value="1"/>
</dbReference>
<dbReference type="InterPro" id="IPR036412">
    <property type="entry name" value="HAD-like_sf"/>
</dbReference>
<dbReference type="RefSeq" id="WP_188027798.1">
    <property type="nucleotide sequence ID" value="NZ_JACHGR010000014.1"/>
</dbReference>
<name>A0A841GQ97_9GAMM</name>
<dbReference type="AlphaFoldDB" id="A0A841GQ97"/>
<dbReference type="CDD" id="cd07516">
    <property type="entry name" value="HAD_Pase"/>
    <property type="match status" value="1"/>
</dbReference>
<organism evidence="1 2">
    <name type="scientific">Tolumonas osonensis</name>
    <dbReference type="NCBI Taxonomy" id="675874"/>
    <lineage>
        <taxon>Bacteria</taxon>
        <taxon>Pseudomonadati</taxon>
        <taxon>Pseudomonadota</taxon>
        <taxon>Gammaproteobacteria</taxon>
        <taxon>Aeromonadales</taxon>
        <taxon>Aeromonadaceae</taxon>
        <taxon>Tolumonas</taxon>
    </lineage>
</organism>
<dbReference type="GO" id="GO:0016791">
    <property type="term" value="F:phosphatase activity"/>
    <property type="evidence" value="ECO:0007669"/>
    <property type="project" value="UniProtKB-ARBA"/>
</dbReference>
<evidence type="ECO:0000313" key="1">
    <source>
        <dbReference type="EMBL" id="MBB6057100.1"/>
    </source>
</evidence>
<dbReference type="InterPro" id="IPR006379">
    <property type="entry name" value="HAD-SF_hydro_IIB"/>
</dbReference>
<evidence type="ECO:0008006" key="3">
    <source>
        <dbReference type="Google" id="ProtNLM"/>
    </source>
</evidence>
<protein>
    <recommendedName>
        <fullName evidence="3">Cof-type HAD-IIB family hydrolase</fullName>
    </recommendedName>
</protein>
<dbReference type="SFLD" id="SFLDG01140">
    <property type="entry name" value="C2.B:_Phosphomannomutase_and_P"/>
    <property type="match status" value="1"/>
</dbReference>
<dbReference type="InterPro" id="IPR000150">
    <property type="entry name" value="Cof"/>
</dbReference>
<proteinExistence type="predicted"/>
<dbReference type="Gene3D" id="3.40.50.1000">
    <property type="entry name" value="HAD superfamily/HAD-like"/>
    <property type="match status" value="1"/>
</dbReference>
<dbReference type="PANTHER" id="PTHR10000:SF58">
    <property type="entry name" value="PYRIDOXAL PHOSPHATE PHOSPHATASE YBHA"/>
    <property type="match status" value="1"/>
</dbReference>
<dbReference type="InterPro" id="IPR023214">
    <property type="entry name" value="HAD_sf"/>
</dbReference>
<dbReference type="Proteomes" id="UP000585721">
    <property type="component" value="Unassembled WGS sequence"/>
</dbReference>
<reference evidence="1 2" key="1">
    <citation type="submission" date="2020-08" db="EMBL/GenBank/DDBJ databases">
        <title>Genomic Encyclopedia of Type Strains, Phase IV (KMG-IV): sequencing the most valuable type-strain genomes for metagenomic binning, comparative biology and taxonomic classification.</title>
        <authorList>
            <person name="Goeker M."/>
        </authorList>
    </citation>
    <scope>NUCLEOTIDE SEQUENCE [LARGE SCALE GENOMIC DNA]</scope>
    <source>
        <strain evidence="1 2">DSM 22975</strain>
    </source>
</reference>
<dbReference type="PROSITE" id="PS01228">
    <property type="entry name" value="COF_1"/>
    <property type="match status" value="1"/>
</dbReference>
<dbReference type="NCBIfam" id="TIGR01484">
    <property type="entry name" value="HAD-SF-IIB"/>
    <property type="match status" value="1"/>
</dbReference>
<dbReference type="Gene3D" id="3.30.1240.10">
    <property type="match status" value="1"/>
</dbReference>
<comment type="caution">
    <text evidence="1">The sequence shown here is derived from an EMBL/GenBank/DDBJ whole genome shotgun (WGS) entry which is preliminary data.</text>
</comment>